<dbReference type="AlphaFoldDB" id="A0A8J2YS77"/>
<organism evidence="3 4">
    <name type="scientific">Aliidongia dinghuensis</name>
    <dbReference type="NCBI Taxonomy" id="1867774"/>
    <lineage>
        <taxon>Bacteria</taxon>
        <taxon>Pseudomonadati</taxon>
        <taxon>Pseudomonadota</taxon>
        <taxon>Alphaproteobacteria</taxon>
        <taxon>Rhodospirillales</taxon>
        <taxon>Dongiaceae</taxon>
        <taxon>Aliidongia</taxon>
    </lineage>
</organism>
<reference evidence="3" key="1">
    <citation type="journal article" date="2014" name="Int. J. Syst. Evol. Microbiol.">
        <title>Complete genome sequence of Corynebacterium casei LMG S-19264T (=DSM 44701T), isolated from a smear-ripened cheese.</title>
        <authorList>
            <consortium name="US DOE Joint Genome Institute (JGI-PGF)"/>
            <person name="Walter F."/>
            <person name="Albersmeier A."/>
            <person name="Kalinowski J."/>
            <person name="Ruckert C."/>
        </authorList>
    </citation>
    <scope>NUCLEOTIDE SEQUENCE</scope>
    <source>
        <strain evidence="3">CGMCC 1.15725</strain>
    </source>
</reference>
<evidence type="ECO:0000313" key="4">
    <source>
        <dbReference type="Proteomes" id="UP000646365"/>
    </source>
</evidence>
<dbReference type="EMBL" id="BMJQ01000004">
    <property type="protein sequence ID" value="GGF14073.1"/>
    <property type="molecule type" value="Genomic_DNA"/>
</dbReference>
<keyword evidence="4" id="KW-1185">Reference proteome</keyword>
<protein>
    <submittedName>
        <fullName evidence="3">Cytochrome c4</fullName>
    </submittedName>
</protein>
<dbReference type="Proteomes" id="UP000646365">
    <property type="component" value="Unassembled WGS sequence"/>
</dbReference>
<dbReference type="GO" id="GO:0005737">
    <property type="term" value="C:cytoplasm"/>
    <property type="evidence" value="ECO:0007669"/>
    <property type="project" value="TreeGrafter"/>
</dbReference>
<dbReference type="PANTHER" id="PTHR13847">
    <property type="entry name" value="SARCOSINE DEHYDROGENASE-RELATED"/>
    <property type="match status" value="1"/>
</dbReference>
<dbReference type="InterPro" id="IPR006076">
    <property type="entry name" value="FAD-dep_OxRdtase"/>
</dbReference>
<dbReference type="SUPFAM" id="SSF51905">
    <property type="entry name" value="FAD/NAD(P)-binding domain"/>
    <property type="match status" value="1"/>
</dbReference>
<feature type="domain" description="FAD dependent oxidoreductase" evidence="2">
    <location>
        <begin position="5"/>
        <end position="392"/>
    </location>
</feature>
<dbReference type="PANTHER" id="PTHR13847:SF289">
    <property type="entry name" value="GLYCINE OXIDASE"/>
    <property type="match status" value="1"/>
</dbReference>
<dbReference type="RefSeq" id="WP_189045077.1">
    <property type="nucleotide sequence ID" value="NZ_BMJQ01000004.1"/>
</dbReference>
<dbReference type="InterPro" id="IPR036188">
    <property type="entry name" value="FAD/NAD-bd_sf"/>
</dbReference>
<dbReference type="GO" id="GO:0016491">
    <property type="term" value="F:oxidoreductase activity"/>
    <property type="evidence" value="ECO:0007669"/>
    <property type="project" value="UniProtKB-KW"/>
</dbReference>
<sequence length="414" mass="44536">MPPQIAIAGAGIIGMSTARALQRAGAAVTVYDPAEPGSVCSFGNAGNIAIDHVRPLTRLDILASVPRMLADPLAPLCLKFAGVPRVWPWLWRAARASLPGQERLGTQALAALLGRARTAWDEEIRLSGLGDLFHTAGALVAYEQPEAFTASADDARILRDNGVRVELLSAERINALVPGLTRPAAGGRFYPDAAHTVDPYGVVNRLAERFIAEGGTIRRERVTGFNLSDGRVIGIHTDQRNTPVDAVVLATGIASRTLAEQLGARTPISGERGYHVMLENGPPLELPTTFAERGFIAVPMAMGLRLAGTVELGAGEAPDWRRAEALLRHMRTLFGRQDLTEVSRWTGDRPTLPDYLPMLGASPRARNAIFAFGHQHIGLTLAAITGRIARDLALERPVDIDLSACRTDRFGRLN</sequence>
<keyword evidence="1" id="KW-0560">Oxidoreductase</keyword>
<evidence type="ECO:0000313" key="3">
    <source>
        <dbReference type="EMBL" id="GGF14073.1"/>
    </source>
</evidence>
<dbReference type="Gene3D" id="3.30.9.10">
    <property type="entry name" value="D-Amino Acid Oxidase, subunit A, domain 2"/>
    <property type="match status" value="1"/>
</dbReference>
<proteinExistence type="predicted"/>
<evidence type="ECO:0000256" key="1">
    <source>
        <dbReference type="ARBA" id="ARBA00023002"/>
    </source>
</evidence>
<accession>A0A8J2YS77</accession>
<dbReference type="SUPFAM" id="SSF54373">
    <property type="entry name" value="FAD-linked reductases, C-terminal domain"/>
    <property type="match status" value="1"/>
</dbReference>
<evidence type="ECO:0000259" key="2">
    <source>
        <dbReference type="Pfam" id="PF01266"/>
    </source>
</evidence>
<reference evidence="3" key="2">
    <citation type="submission" date="2020-09" db="EMBL/GenBank/DDBJ databases">
        <authorList>
            <person name="Sun Q."/>
            <person name="Zhou Y."/>
        </authorList>
    </citation>
    <scope>NUCLEOTIDE SEQUENCE</scope>
    <source>
        <strain evidence="3">CGMCC 1.15725</strain>
    </source>
</reference>
<comment type="caution">
    <text evidence="3">The sequence shown here is derived from an EMBL/GenBank/DDBJ whole genome shotgun (WGS) entry which is preliminary data.</text>
</comment>
<dbReference type="Gene3D" id="3.50.50.60">
    <property type="entry name" value="FAD/NAD(P)-binding domain"/>
    <property type="match status" value="2"/>
</dbReference>
<dbReference type="Pfam" id="PF01266">
    <property type="entry name" value="DAO"/>
    <property type="match status" value="1"/>
</dbReference>
<gene>
    <name evidence="3" type="ORF">GCM10011611_19780</name>
</gene>
<name>A0A8J2YS77_9PROT</name>